<dbReference type="EMBL" id="JBANAX010000659">
    <property type="protein sequence ID" value="KAL1198735.1"/>
    <property type="molecule type" value="Genomic_DNA"/>
</dbReference>
<reference evidence="1 2" key="1">
    <citation type="submission" date="2024-04" db="EMBL/GenBank/DDBJ databases">
        <title>Genome assembly C_amara_ONT_v2.</title>
        <authorList>
            <person name="Yant L."/>
            <person name="Moore C."/>
            <person name="Slenker M."/>
        </authorList>
    </citation>
    <scope>NUCLEOTIDE SEQUENCE [LARGE SCALE GENOMIC DNA]</scope>
    <source>
        <tissue evidence="1">Leaf</tissue>
    </source>
</reference>
<accession>A0ABD1ABG3</accession>
<evidence type="ECO:0000313" key="1">
    <source>
        <dbReference type="EMBL" id="KAL1198735.1"/>
    </source>
</evidence>
<keyword evidence="2" id="KW-1185">Reference proteome</keyword>
<protein>
    <submittedName>
        <fullName evidence="1">Uncharacterized protein</fullName>
    </submittedName>
</protein>
<dbReference type="Proteomes" id="UP001558713">
    <property type="component" value="Unassembled WGS sequence"/>
</dbReference>
<name>A0ABD1ABG3_CARAN</name>
<organism evidence="1 2">
    <name type="scientific">Cardamine amara subsp. amara</name>
    <dbReference type="NCBI Taxonomy" id="228776"/>
    <lineage>
        <taxon>Eukaryota</taxon>
        <taxon>Viridiplantae</taxon>
        <taxon>Streptophyta</taxon>
        <taxon>Embryophyta</taxon>
        <taxon>Tracheophyta</taxon>
        <taxon>Spermatophyta</taxon>
        <taxon>Magnoliopsida</taxon>
        <taxon>eudicotyledons</taxon>
        <taxon>Gunneridae</taxon>
        <taxon>Pentapetalae</taxon>
        <taxon>rosids</taxon>
        <taxon>malvids</taxon>
        <taxon>Brassicales</taxon>
        <taxon>Brassicaceae</taxon>
        <taxon>Cardamineae</taxon>
        <taxon>Cardamine</taxon>
    </lineage>
</organism>
<evidence type="ECO:0000313" key="2">
    <source>
        <dbReference type="Proteomes" id="UP001558713"/>
    </source>
</evidence>
<sequence length="105" mass="12099">MTSNIAESLNNALKAARSSHIMELLKFIRAMITHLFNARRTKALKHRWEVTPEVDKEIRKRRQAVEGSRVGCVSSWGVKVVGKFNGKHHVLLEDKKCNCKQFDRL</sequence>
<dbReference type="AlphaFoldDB" id="A0ABD1ABG3"/>
<gene>
    <name evidence="1" type="ORF">V5N11_002996</name>
</gene>
<proteinExistence type="predicted"/>
<comment type="caution">
    <text evidence="1">The sequence shown here is derived from an EMBL/GenBank/DDBJ whole genome shotgun (WGS) entry which is preliminary data.</text>
</comment>